<name>A0A0P1GR37_9RHOB</name>
<dbReference type="EMBL" id="CYSF01000009">
    <property type="protein sequence ID" value="CUH84898.1"/>
    <property type="molecule type" value="Genomic_DNA"/>
</dbReference>
<dbReference type="Proteomes" id="UP000051681">
    <property type="component" value="Unassembled WGS sequence"/>
</dbReference>
<reference evidence="1 2" key="1">
    <citation type="submission" date="2015-09" db="EMBL/GenBank/DDBJ databases">
        <authorList>
            <consortium name="Swine Surveillance"/>
        </authorList>
    </citation>
    <scope>NUCLEOTIDE SEQUENCE [LARGE SCALE GENOMIC DNA]</scope>
    <source>
        <strain evidence="1 2">CECT 8383</strain>
    </source>
</reference>
<gene>
    <name evidence="1" type="ORF">TM5383_02117</name>
</gene>
<sequence>MHLLWRGYVRHALEGRNVGTPAGVTYGRFGGLMGLQQNEQTGEPTWHI</sequence>
<keyword evidence="2" id="KW-1185">Reference proteome</keyword>
<proteinExistence type="predicted"/>
<evidence type="ECO:0000313" key="2">
    <source>
        <dbReference type="Proteomes" id="UP000051681"/>
    </source>
</evidence>
<organism evidence="1 2">
    <name type="scientific">Thalassovita mediterranea</name>
    <dbReference type="NCBI Taxonomy" id="340021"/>
    <lineage>
        <taxon>Bacteria</taxon>
        <taxon>Pseudomonadati</taxon>
        <taxon>Pseudomonadota</taxon>
        <taxon>Alphaproteobacteria</taxon>
        <taxon>Rhodobacterales</taxon>
        <taxon>Roseobacteraceae</taxon>
        <taxon>Thalassovita</taxon>
    </lineage>
</organism>
<evidence type="ECO:0000313" key="1">
    <source>
        <dbReference type="EMBL" id="CUH84898.1"/>
    </source>
</evidence>
<protein>
    <submittedName>
        <fullName evidence="1">Uncharacterized protein</fullName>
    </submittedName>
</protein>
<dbReference type="AlphaFoldDB" id="A0A0P1GR37"/>
<dbReference type="STRING" id="340021.TM5383_02117"/>
<accession>A0A0P1GR37</accession>